<evidence type="ECO:0000313" key="1">
    <source>
        <dbReference type="EMBL" id="MTR87025.1"/>
    </source>
</evidence>
<sequence>MSFDRKTEKREDEKMSYDCIIIGGGMSGLVAATSLQAQGKKTLLIEKEARVGGYFSGFENEAGDRLDYAISYVLSCGEGDVVNEFLKKIGLDQKIKFHKLQNTDDIYMAGRHITFGEGRENFKETLYREFPESKEQIDDLMNWLIDYQEGIAVQGSKAMQFFMQYFKKDYEDFLNTKITDETLKGLLALRIQADPASLMIMAGFVVECYFKGMYYPEGGSYHFVEQLVDFYKEKGGEVITGEEICSFHCEEQKVVSVTSVSGKTYEAQNYIFNGDVINLNMKFLEGERKETTLKKLSQRVVGHSSIDIYLTVKNYDLSKFQGGRVYLTKSEKVFDTYREVESGQIPKNPVIKLHFPCHYDNTLTKDNRQIIRIETDICYDESKDTEEKYLKRASEIMQYVEETILPEISKHISYIRIITPVEFAKMFGHTHGSGTGWAHTTYNMMVSKYTQNTECSNLFIAGQWGEFGSGLRQLVLSGEKAADMVRKRG</sequence>
<dbReference type="Proteomes" id="UP000478483">
    <property type="component" value="Unassembled WGS sequence"/>
</dbReference>
<dbReference type="InterPro" id="IPR036188">
    <property type="entry name" value="FAD/NAD-bd_sf"/>
</dbReference>
<organism evidence="1 2">
    <name type="scientific">Roseburia intestinalis</name>
    <dbReference type="NCBI Taxonomy" id="166486"/>
    <lineage>
        <taxon>Bacteria</taxon>
        <taxon>Bacillati</taxon>
        <taxon>Bacillota</taxon>
        <taxon>Clostridia</taxon>
        <taxon>Lachnospirales</taxon>
        <taxon>Lachnospiraceae</taxon>
        <taxon>Roseburia</taxon>
    </lineage>
</organism>
<proteinExistence type="predicted"/>
<name>A0A6L6LA72_9FIRM</name>
<gene>
    <name evidence="1" type="ORF">GMD50_18730</name>
</gene>
<dbReference type="PANTHER" id="PTHR43734">
    <property type="entry name" value="PHYTOENE DESATURASE"/>
    <property type="match status" value="1"/>
</dbReference>
<comment type="caution">
    <text evidence="1">The sequence shown here is derived from an EMBL/GenBank/DDBJ whole genome shotgun (WGS) entry which is preliminary data.</text>
</comment>
<dbReference type="Pfam" id="PF13450">
    <property type="entry name" value="NAD_binding_8"/>
    <property type="match status" value="1"/>
</dbReference>
<accession>A0A6L6LA72</accession>
<dbReference type="Gene3D" id="3.50.50.60">
    <property type="entry name" value="FAD/NAD(P)-binding domain"/>
    <property type="match status" value="2"/>
</dbReference>
<dbReference type="PANTHER" id="PTHR43734:SF4">
    <property type="entry name" value="AMINE OXIDASE DOMAIN-CONTAINING PROTEIN"/>
    <property type="match status" value="1"/>
</dbReference>
<dbReference type="SUPFAM" id="SSF51905">
    <property type="entry name" value="FAD/NAD(P)-binding domain"/>
    <property type="match status" value="1"/>
</dbReference>
<evidence type="ECO:0000313" key="2">
    <source>
        <dbReference type="Proteomes" id="UP000478483"/>
    </source>
</evidence>
<protein>
    <submittedName>
        <fullName evidence="1">FAD-dependent oxidoreductase</fullName>
    </submittedName>
</protein>
<reference evidence="1 2" key="1">
    <citation type="journal article" date="2019" name="Nat. Med.">
        <title>A library of human gut bacterial isolates paired with longitudinal multiomics data enables mechanistic microbiome research.</title>
        <authorList>
            <person name="Poyet M."/>
            <person name="Groussin M."/>
            <person name="Gibbons S.M."/>
            <person name="Avila-Pacheco J."/>
            <person name="Jiang X."/>
            <person name="Kearney S.M."/>
            <person name="Perrotta A.R."/>
            <person name="Berdy B."/>
            <person name="Zhao S."/>
            <person name="Lieberman T.D."/>
            <person name="Swanson P.K."/>
            <person name="Smith M."/>
            <person name="Roesemann S."/>
            <person name="Alexander J.E."/>
            <person name="Rich S.A."/>
            <person name="Livny J."/>
            <person name="Vlamakis H."/>
            <person name="Clish C."/>
            <person name="Bullock K."/>
            <person name="Deik A."/>
            <person name="Scott J."/>
            <person name="Pierce K.A."/>
            <person name="Xavier R.J."/>
            <person name="Alm E.J."/>
        </authorList>
    </citation>
    <scope>NUCLEOTIDE SEQUENCE [LARGE SCALE GENOMIC DNA]</scope>
    <source>
        <strain evidence="1 2">BIOML-A1</strain>
    </source>
</reference>
<dbReference type="EMBL" id="WNAJ01000036">
    <property type="protein sequence ID" value="MTR87025.1"/>
    <property type="molecule type" value="Genomic_DNA"/>
</dbReference>
<dbReference type="AlphaFoldDB" id="A0A6L6LA72"/>